<evidence type="ECO:0000313" key="2">
    <source>
        <dbReference type="EMBL" id="KAL0077543.1"/>
    </source>
</evidence>
<keyword evidence="3" id="KW-1185">Reference proteome</keyword>
<gene>
    <name evidence="2" type="ORF">J3Q64DRAFT_1297601</name>
</gene>
<dbReference type="Proteomes" id="UP001448207">
    <property type="component" value="Unassembled WGS sequence"/>
</dbReference>
<name>A0ABR3ANA0_PHYBL</name>
<reference evidence="2 3" key="1">
    <citation type="submission" date="2024-04" db="EMBL/GenBank/DDBJ databases">
        <title>Symmetric and asymmetric DNA N6-adenine methylation regulates different biological responses in Mucorales.</title>
        <authorList>
            <consortium name="Lawrence Berkeley National Laboratory"/>
            <person name="Lax C."/>
            <person name="Mondo S.J."/>
            <person name="Osorio-Concepcion M."/>
            <person name="Muszewska A."/>
            <person name="Corrochano-Luque M."/>
            <person name="Gutierrez G."/>
            <person name="Riley R."/>
            <person name="Lipzen A."/>
            <person name="Guo J."/>
            <person name="Hundley H."/>
            <person name="Amirebrahimi M."/>
            <person name="Ng V."/>
            <person name="Lorenzo-Gutierrez D."/>
            <person name="Binder U."/>
            <person name="Yang J."/>
            <person name="Song Y."/>
            <person name="Canovas D."/>
            <person name="Navarro E."/>
            <person name="Freitag M."/>
            <person name="Gabaldon T."/>
            <person name="Grigoriev I.V."/>
            <person name="Corrochano L.M."/>
            <person name="Nicolas F.E."/>
            <person name="Garre V."/>
        </authorList>
    </citation>
    <scope>NUCLEOTIDE SEQUENCE [LARGE SCALE GENOMIC DNA]</scope>
    <source>
        <strain evidence="2 3">L51</strain>
    </source>
</reference>
<accession>A0ABR3ANA0</accession>
<evidence type="ECO:0000256" key="1">
    <source>
        <dbReference type="SAM" id="MobiDB-lite"/>
    </source>
</evidence>
<comment type="caution">
    <text evidence="2">The sequence shown here is derived from an EMBL/GenBank/DDBJ whole genome shotgun (WGS) entry which is preliminary data.</text>
</comment>
<proteinExistence type="predicted"/>
<feature type="region of interest" description="Disordered" evidence="1">
    <location>
        <begin position="68"/>
        <end position="95"/>
    </location>
</feature>
<dbReference type="EMBL" id="JBCLYO010000027">
    <property type="protein sequence ID" value="KAL0077543.1"/>
    <property type="molecule type" value="Genomic_DNA"/>
</dbReference>
<feature type="compositionally biased region" description="Polar residues" evidence="1">
    <location>
        <begin position="68"/>
        <end position="92"/>
    </location>
</feature>
<protein>
    <submittedName>
        <fullName evidence="2">Uncharacterized protein</fullName>
    </submittedName>
</protein>
<organism evidence="2 3">
    <name type="scientific">Phycomyces blakesleeanus</name>
    <dbReference type="NCBI Taxonomy" id="4837"/>
    <lineage>
        <taxon>Eukaryota</taxon>
        <taxon>Fungi</taxon>
        <taxon>Fungi incertae sedis</taxon>
        <taxon>Mucoromycota</taxon>
        <taxon>Mucoromycotina</taxon>
        <taxon>Mucoromycetes</taxon>
        <taxon>Mucorales</taxon>
        <taxon>Phycomycetaceae</taxon>
        <taxon>Phycomyces</taxon>
    </lineage>
</organism>
<evidence type="ECO:0000313" key="3">
    <source>
        <dbReference type="Proteomes" id="UP001448207"/>
    </source>
</evidence>
<sequence length="253" mass="29385">MHSVISKFIFFTTGQNIGNEPLVQVFARFCYNIASFFRPSMKVRRDEFKAAQPQKKPIIIPVFSGDSMSLSSTTPAENTKTSQSSFPTPYSQEKTEPKRLVLNNSISEFLKETEELCKVPWSPNPKKIIDYVPCLPPPPKPVVRQDRALWQFNPTPNVIERFREAQYEDFQNNWNRFNDHYARRYYERLFTWLSTKIIVPLNNSIKKVNAHLAEINTDLSKCTPQLMAILMLHPSVASVTKYLNIHIHTDIYI</sequence>